<dbReference type="Proteomes" id="UP000823749">
    <property type="component" value="Chromosome 10"/>
</dbReference>
<keyword evidence="3" id="KW-0732">Signal</keyword>
<feature type="transmembrane region" description="Helical" evidence="10">
    <location>
        <begin position="71"/>
        <end position="97"/>
    </location>
</feature>
<dbReference type="InterPro" id="IPR001220">
    <property type="entry name" value="Legume_lectin_dom"/>
</dbReference>
<gene>
    <name evidence="12" type="ORF">RHGRI_030310</name>
</gene>
<dbReference type="EMBL" id="JACTNZ010000010">
    <property type="protein sequence ID" value="KAG5529890.1"/>
    <property type="molecule type" value="Genomic_DNA"/>
</dbReference>
<evidence type="ECO:0000256" key="8">
    <source>
        <dbReference type="ARBA" id="ARBA00023136"/>
    </source>
</evidence>
<feature type="domain" description="Legume lectin" evidence="11">
    <location>
        <begin position="2"/>
        <end position="66"/>
    </location>
</feature>
<evidence type="ECO:0000256" key="1">
    <source>
        <dbReference type="ARBA" id="ARBA00004479"/>
    </source>
</evidence>
<evidence type="ECO:0000313" key="13">
    <source>
        <dbReference type="Proteomes" id="UP000823749"/>
    </source>
</evidence>
<dbReference type="Pfam" id="PF00139">
    <property type="entry name" value="Lectin_legB"/>
    <property type="match status" value="1"/>
</dbReference>
<evidence type="ECO:0000313" key="12">
    <source>
        <dbReference type="EMBL" id="KAG5529890.1"/>
    </source>
</evidence>
<comment type="subcellular location">
    <subcellularLocation>
        <location evidence="1">Membrane</location>
        <topology evidence="1">Single-pass type I membrane protein</topology>
    </subcellularLocation>
</comment>
<name>A0AAV6ISW5_9ERIC</name>
<accession>A0AAV6ISW5</accession>
<evidence type="ECO:0000256" key="2">
    <source>
        <dbReference type="ARBA" id="ARBA00022692"/>
    </source>
</evidence>
<dbReference type="GO" id="GO:0005524">
    <property type="term" value="F:ATP binding"/>
    <property type="evidence" value="ECO:0007669"/>
    <property type="project" value="UniProtKB-KW"/>
</dbReference>
<keyword evidence="8 10" id="KW-0472">Membrane</keyword>
<keyword evidence="5" id="KW-0547">Nucleotide-binding</keyword>
<sequence>MKVYLAQQANKEAPTPPRPDTPILTSHLELRELVNQNSYFGFSASTGTKAQLNCILRWNLTVEHYYDERKLITKICLAAGIPTAVLLPALVGLVYYFRNWWLWRRTDRQMSGKVKSMPGIPREYQYRELQKATNNFEETRKLGQGGYGVVYKVQLEVVCGRRPGTKIGMYPSLVDWVWALHREGQLLEVVDNRLGEDNLEEKVQRFLLLGLACSHTTASERPKTQEIVQMLLGSVPVPYVPLFRPAYMLPSLPVGEEDISQATTTDTTSFTTADCGSSSAAVAINPEIQLP</sequence>
<evidence type="ECO:0000256" key="6">
    <source>
        <dbReference type="ARBA" id="ARBA00022840"/>
    </source>
</evidence>
<keyword evidence="2 10" id="KW-0812">Transmembrane</keyword>
<evidence type="ECO:0000256" key="3">
    <source>
        <dbReference type="ARBA" id="ARBA00022729"/>
    </source>
</evidence>
<dbReference type="AlphaFoldDB" id="A0AAV6ISW5"/>
<dbReference type="SUPFAM" id="SSF49899">
    <property type="entry name" value="Concanavalin A-like lectins/glucanases"/>
    <property type="match status" value="1"/>
</dbReference>
<keyword evidence="4" id="KW-0430">Lectin</keyword>
<comment type="caution">
    <text evidence="12">The sequence shown here is derived from an EMBL/GenBank/DDBJ whole genome shotgun (WGS) entry which is preliminary data.</text>
</comment>
<proteinExistence type="predicted"/>
<evidence type="ECO:0000256" key="7">
    <source>
        <dbReference type="ARBA" id="ARBA00022989"/>
    </source>
</evidence>
<keyword evidence="7 10" id="KW-1133">Transmembrane helix</keyword>
<evidence type="ECO:0000256" key="9">
    <source>
        <dbReference type="ARBA" id="ARBA00023170"/>
    </source>
</evidence>
<evidence type="ECO:0000256" key="10">
    <source>
        <dbReference type="SAM" id="Phobius"/>
    </source>
</evidence>
<evidence type="ECO:0000256" key="5">
    <source>
        <dbReference type="ARBA" id="ARBA00022741"/>
    </source>
</evidence>
<dbReference type="GO" id="GO:0016020">
    <property type="term" value="C:membrane"/>
    <property type="evidence" value="ECO:0007669"/>
    <property type="project" value="UniProtKB-SubCell"/>
</dbReference>
<keyword evidence="6" id="KW-0067">ATP-binding</keyword>
<reference evidence="12" key="1">
    <citation type="submission" date="2020-08" db="EMBL/GenBank/DDBJ databases">
        <title>Plant Genome Project.</title>
        <authorList>
            <person name="Zhang R.-G."/>
        </authorList>
    </citation>
    <scope>NUCLEOTIDE SEQUENCE</scope>
    <source>
        <strain evidence="12">WSP0</strain>
        <tissue evidence="12">Leaf</tissue>
    </source>
</reference>
<dbReference type="Gene3D" id="1.10.510.10">
    <property type="entry name" value="Transferase(Phosphotransferase) domain 1"/>
    <property type="match status" value="1"/>
</dbReference>
<protein>
    <recommendedName>
        <fullName evidence="11">Legume lectin domain-containing protein</fullName>
    </recommendedName>
</protein>
<dbReference type="GO" id="GO:0030246">
    <property type="term" value="F:carbohydrate binding"/>
    <property type="evidence" value="ECO:0007669"/>
    <property type="project" value="UniProtKB-KW"/>
</dbReference>
<dbReference type="PANTHER" id="PTHR27007">
    <property type="match status" value="1"/>
</dbReference>
<dbReference type="InterPro" id="IPR050528">
    <property type="entry name" value="L-type_Lectin-RKs"/>
</dbReference>
<dbReference type="InterPro" id="IPR013320">
    <property type="entry name" value="ConA-like_dom_sf"/>
</dbReference>
<organism evidence="12 13">
    <name type="scientific">Rhododendron griersonianum</name>
    <dbReference type="NCBI Taxonomy" id="479676"/>
    <lineage>
        <taxon>Eukaryota</taxon>
        <taxon>Viridiplantae</taxon>
        <taxon>Streptophyta</taxon>
        <taxon>Embryophyta</taxon>
        <taxon>Tracheophyta</taxon>
        <taxon>Spermatophyta</taxon>
        <taxon>Magnoliopsida</taxon>
        <taxon>eudicotyledons</taxon>
        <taxon>Gunneridae</taxon>
        <taxon>Pentapetalae</taxon>
        <taxon>asterids</taxon>
        <taxon>Ericales</taxon>
        <taxon>Ericaceae</taxon>
        <taxon>Ericoideae</taxon>
        <taxon>Rhodoreae</taxon>
        <taxon>Rhododendron</taxon>
    </lineage>
</organism>
<evidence type="ECO:0000259" key="11">
    <source>
        <dbReference type="Pfam" id="PF00139"/>
    </source>
</evidence>
<dbReference type="Gene3D" id="2.60.120.200">
    <property type="match status" value="1"/>
</dbReference>
<evidence type="ECO:0000256" key="4">
    <source>
        <dbReference type="ARBA" id="ARBA00022734"/>
    </source>
</evidence>
<keyword evidence="13" id="KW-1185">Reference proteome</keyword>
<keyword evidence="9" id="KW-0675">Receptor</keyword>